<dbReference type="GO" id="GO:0004325">
    <property type="term" value="F:ferrochelatase activity"/>
    <property type="evidence" value="ECO:0007669"/>
    <property type="project" value="InterPro"/>
</dbReference>
<dbReference type="InterPro" id="IPR028162">
    <property type="entry name" value="Met8_C"/>
</dbReference>
<comment type="catalytic activity">
    <reaction evidence="6">
        <text>precorrin-2 + NAD(+) = sirohydrochlorin + NADH + 2 H(+)</text>
        <dbReference type="Rhea" id="RHEA:15613"/>
        <dbReference type="ChEBI" id="CHEBI:15378"/>
        <dbReference type="ChEBI" id="CHEBI:57540"/>
        <dbReference type="ChEBI" id="CHEBI:57945"/>
        <dbReference type="ChEBI" id="CHEBI:58351"/>
        <dbReference type="ChEBI" id="CHEBI:58827"/>
        <dbReference type="EC" id="1.3.1.76"/>
    </reaction>
</comment>
<evidence type="ECO:0000259" key="8">
    <source>
        <dbReference type="Pfam" id="PF14823"/>
    </source>
</evidence>
<dbReference type="EMBL" id="HG529501">
    <property type="protein sequence ID" value="CDI51386.1"/>
    <property type="molecule type" value="Genomic_DNA"/>
</dbReference>
<organism evidence="10">
    <name type="scientific">Melanopsichium pennsylvanicum 4</name>
    <dbReference type="NCBI Taxonomy" id="1398559"/>
    <lineage>
        <taxon>Eukaryota</taxon>
        <taxon>Fungi</taxon>
        <taxon>Dikarya</taxon>
        <taxon>Basidiomycota</taxon>
        <taxon>Ustilaginomycotina</taxon>
        <taxon>Ustilaginomycetes</taxon>
        <taxon>Ustilaginales</taxon>
        <taxon>Ustilaginaceae</taxon>
        <taxon>Melanopsichium</taxon>
    </lineage>
</organism>
<dbReference type="Pfam" id="PF14824">
    <property type="entry name" value="Sirohm_synth_M"/>
    <property type="match status" value="1"/>
</dbReference>
<keyword evidence="5" id="KW-0627">Porphyrin biosynthesis</keyword>
<protein>
    <recommendedName>
        <fullName evidence="2">precorrin-2 dehydrogenase</fullName>
        <ecNumber evidence="2">1.3.1.76</ecNumber>
    </recommendedName>
</protein>
<dbReference type="InterPro" id="IPR028281">
    <property type="entry name" value="Sirohaem_synthase_central"/>
</dbReference>
<dbReference type="EC" id="1.3.1.76" evidence="2"/>
<sequence length="309" mass="33747">MASRNPSQCPVTGQTADEGQNYPKICPGGGLLLAWQLKGKNVLIVGGGPVAAGRLVNVLDADAIVTVVCPQSGLCSEMAYRINTQKVVHQHIDTEFDPSTHFSMLDQFAMVLTAIDDVNLSKQICYRCRDLRIPVNVADVPPECDFYFGSLIRNGPLQVMVSTGGQGPKIASQTRQKIQAAIPKNVGQAISNVGKLRGMLRKKVPEVEMGARRMRWMIEVCEKWNLDEICEMNQDDMEKVLAGWENGYVPSYKQVKGKWISDVRWKKALFGKCPVVGYSSPYLSGLIGVVVGATAATAVLLGRGFRTST</sequence>
<dbReference type="PANTHER" id="PTHR35330:SF1">
    <property type="entry name" value="SIROHEME BIOSYNTHESIS PROTEIN MET8"/>
    <property type="match status" value="1"/>
</dbReference>
<keyword evidence="7" id="KW-1133">Transmembrane helix</keyword>
<dbReference type="InterPro" id="IPR006367">
    <property type="entry name" value="Sirohaem_synthase_N"/>
</dbReference>
<dbReference type="GO" id="GO:0043115">
    <property type="term" value="F:precorrin-2 dehydrogenase activity"/>
    <property type="evidence" value="ECO:0007669"/>
    <property type="project" value="UniProtKB-EC"/>
</dbReference>
<reference evidence="10" key="1">
    <citation type="journal article" date="2014" name="Genome Biol. Evol.">
        <title>Gene Loss Rather Than Gene Gain Is Associated with a Host Jump from Monocots to Dicots in the Smut Fungus Melanopsichium pennsylvanicum.</title>
        <authorList>
            <person name="Sharma R."/>
            <person name="Mishra B."/>
            <person name="Runge F."/>
            <person name="Thines M."/>
        </authorList>
    </citation>
    <scope>NUCLEOTIDE SEQUENCE</scope>
    <source>
        <strain evidence="10">4</strain>
    </source>
</reference>
<dbReference type="InterPro" id="IPR028161">
    <property type="entry name" value="Met8-like"/>
</dbReference>
<evidence type="ECO:0000256" key="5">
    <source>
        <dbReference type="ARBA" id="ARBA00023244"/>
    </source>
</evidence>
<evidence type="ECO:0000256" key="7">
    <source>
        <dbReference type="SAM" id="Phobius"/>
    </source>
</evidence>
<evidence type="ECO:0000313" key="10">
    <source>
        <dbReference type="EMBL" id="CDI51386.1"/>
    </source>
</evidence>
<dbReference type="Pfam" id="PF13241">
    <property type="entry name" value="NAD_binding_7"/>
    <property type="match status" value="1"/>
</dbReference>
<evidence type="ECO:0000256" key="3">
    <source>
        <dbReference type="ARBA" id="ARBA00023002"/>
    </source>
</evidence>
<name>A0A077QXP0_9BASI</name>
<feature type="domain" description="Siroheme synthase central" evidence="9">
    <location>
        <begin position="154"/>
        <end position="180"/>
    </location>
</feature>
<comment type="pathway">
    <text evidence="1">Porphyrin-containing compound metabolism; siroheme biosynthesis; sirohydrochlorin from precorrin-2: step 1/1.</text>
</comment>
<keyword evidence="7" id="KW-0812">Transmembrane</keyword>
<dbReference type="AlphaFoldDB" id="A0A077QXP0"/>
<evidence type="ECO:0000256" key="6">
    <source>
        <dbReference type="ARBA" id="ARBA00047561"/>
    </source>
</evidence>
<dbReference type="InterPro" id="IPR036291">
    <property type="entry name" value="NAD(P)-bd_dom_sf"/>
</dbReference>
<dbReference type="Gene3D" id="3.30.160.110">
    <property type="entry name" value="Siroheme synthase, domain 2"/>
    <property type="match status" value="1"/>
</dbReference>
<dbReference type="NCBIfam" id="TIGR01470">
    <property type="entry name" value="cysG_Nterm"/>
    <property type="match status" value="1"/>
</dbReference>
<evidence type="ECO:0000256" key="4">
    <source>
        <dbReference type="ARBA" id="ARBA00023027"/>
    </source>
</evidence>
<evidence type="ECO:0000256" key="1">
    <source>
        <dbReference type="ARBA" id="ARBA00005010"/>
    </source>
</evidence>
<proteinExistence type="predicted"/>
<keyword evidence="3" id="KW-0560">Oxidoreductase</keyword>
<dbReference type="PANTHER" id="PTHR35330">
    <property type="entry name" value="SIROHEME BIOSYNTHESIS PROTEIN MET8"/>
    <property type="match status" value="1"/>
</dbReference>
<dbReference type="GO" id="GO:0019354">
    <property type="term" value="P:siroheme biosynthetic process"/>
    <property type="evidence" value="ECO:0007669"/>
    <property type="project" value="UniProtKB-UniPathway"/>
</dbReference>
<evidence type="ECO:0000259" key="9">
    <source>
        <dbReference type="Pfam" id="PF14824"/>
    </source>
</evidence>
<dbReference type="SUPFAM" id="SSF51735">
    <property type="entry name" value="NAD(P)-binding Rossmann-fold domains"/>
    <property type="match status" value="1"/>
</dbReference>
<keyword evidence="4" id="KW-0520">NAD</keyword>
<dbReference type="SUPFAM" id="SSF75615">
    <property type="entry name" value="Siroheme synthase middle domains-like"/>
    <property type="match status" value="1"/>
</dbReference>
<dbReference type="Gene3D" id="1.10.3280.10">
    <property type="entry name" value="Siroheme synthase, domain 3"/>
    <property type="match status" value="1"/>
</dbReference>
<dbReference type="Gene3D" id="3.40.50.720">
    <property type="entry name" value="NAD(P)-binding Rossmann-like Domain"/>
    <property type="match status" value="1"/>
</dbReference>
<keyword evidence="7" id="KW-0472">Membrane</keyword>
<feature type="transmembrane region" description="Helical" evidence="7">
    <location>
        <begin position="282"/>
        <end position="302"/>
    </location>
</feature>
<dbReference type="Pfam" id="PF14823">
    <property type="entry name" value="Sirohm_synth_C"/>
    <property type="match status" value="1"/>
</dbReference>
<evidence type="ECO:0000256" key="2">
    <source>
        <dbReference type="ARBA" id="ARBA00012400"/>
    </source>
</evidence>
<dbReference type="UniPathway" id="UPA00262">
    <property type="reaction ID" value="UER00222"/>
</dbReference>
<feature type="domain" description="Siroheme biosynthesis protein Met8 C-terminal" evidence="8">
    <location>
        <begin position="183"/>
        <end position="250"/>
    </location>
</feature>
<accession>A0A077QXP0</accession>